<feature type="transmembrane region" description="Helical" evidence="1">
    <location>
        <begin position="125"/>
        <end position="144"/>
    </location>
</feature>
<proteinExistence type="predicted"/>
<dbReference type="EMBL" id="CP002455">
    <property type="protein sequence ID" value="ADX68220.1"/>
    <property type="molecule type" value="Genomic_DNA"/>
</dbReference>
<evidence type="ECO:0008006" key="4">
    <source>
        <dbReference type="Google" id="ProtNLM"/>
    </source>
</evidence>
<dbReference type="RefSeq" id="WP_013598609.1">
    <property type="nucleotide sequence ID" value="NC_015144.1"/>
</dbReference>
<keyword evidence="1" id="KW-0472">Membrane</keyword>
<dbReference type="eggNOG" id="ENOG502ZWR1">
    <property type="taxonomic scope" value="Bacteria"/>
</dbReference>
<keyword evidence="1" id="KW-0812">Transmembrane</keyword>
<dbReference type="KEGG" id="wvi:Weevi_1520"/>
<feature type="transmembrane region" description="Helical" evidence="1">
    <location>
        <begin position="92"/>
        <end position="113"/>
    </location>
</feature>
<sequence length="181" mass="20848">MKQSLHVKSIRSRPRLKAYSYHKKEEVEDIMKQLLEKNSDLGGYVGTLGSVVRVRKEKTKYWSPQLSLKLEYNEDRPDVLELRGIFGPRPSVWTFFMFLYGFAGALALTVGIYGAVEMALGIGTVWIWSLPVSFLIALLTYAAARYGQHLSRNQLERLHQFVDEIYQKGDFYNKLPKPLSK</sequence>
<dbReference type="AlphaFoldDB" id="F0NZ03"/>
<evidence type="ECO:0000313" key="3">
    <source>
        <dbReference type="Proteomes" id="UP000008641"/>
    </source>
</evidence>
<reference evidence="3" key="2">
    <citation type="journal article" date="2011" name="Stand. Genomic Sci.">
        <title>Complete genome sequence of Weeksella virosa type strain (9751T).</title>
        <authorList>
            <person name="Lang E."/>
            <person name="Teshima H."/>
            <person name="Lucas S."/>
            <person name="Lapidus A."/>
            <person name="Hammon N."/>
            <person name="Deshpande S."/>
            <person name="Nolan M."/>
            <person name="Cheng J."/>
            <person name="Pitluck S."/>
            <person name="Liolios K."/>
            <person name="Pagani I."/>
            <person name="Mikhailova N."/>
            <person name="Ivanova N."/>
            <person name="Mavromatis K."/>
            <person name="Pati A."/>
            <person name="Tapia R."/>
            <person name="Han C."/>
            <person name="Goodwin L."/>
            <person name="Chen A."/>
            <person name="Palaniappan K."/>
            <person name="Land M."/>
            <person name="Hauser L."/>
            <person name="Chang Y."/>
            <person name="Jeffries C."/>
            <person name="Brambilla E."/>
            <person name="Kopitz M."/>
            <person name="Rohde M."/>
            <person name="Goker M."/>
            <person name="Tindall B."/>
            <person name="Detter J."/>
            <person name="Woyke T."/>
            <person name="Bristow J."/>
            <person name="Eisen J."/>
            <person name="Markowitz V."/>
            <person name="Hugenholtz P."/>
            <person name="Klenk H."/>
            <person name="Kyrpides N."/>
        </authorList>
    </citation>
    <scope>NUCLEOTIDE SEQUENCE [LARGE SCALE GENOMIC DNA]</scope>
    <source>
        <strain evidence="3">ATCC 43766 / DSM 16922 / JCM 21250 / NBRC 16016 / NCTC 11634 / CL345/78</strain>
    </source>
</reference>
<gene>
    <name evidence="2" type="ordered locus">Weevi_1520</name>
</gene>
<accession>F0NZ03</accession>
<keyword evidence="3" id="KW-1185">Reference proteome</keyword>
<evidence type="ECO:0000256" key="1">
    <source>
        <dbReference type="SAM" id="Phobius"/>
    </source>
</evidence>
<organism evidence="2 3">
    <name type="scientific">Weeksella virosa (strain ATCC 43766 / DSM 16922 / JCM 21250 / CCUG 30538 / CDC 9751 / IAM 14551 / NBRC 16016 / NCTC 11634 / CL345/78)</name>
    <dbReference type="NCBI Taxonomy" id="865938"/>
    <lineage>
        <taxon>Bacteria</taxon>
        <taxon>Pseudomonadati</taxon>
        <taxon>Bacteroidota</taxon>
        <taxon>Flavobacteriia</taxon>
        <taxon>Flavobacteriales</taxon>
        <taxon>Weeksellaceae</taxon>
        <taxon>Weeksella</taxon>
    </lineage>
</organism>
<protein>
    <recommendedName>
        <fullName evidence="4">Transmembrane protein</fullName>
    </recommendedName>
</protein>
<reference evidence="2 3" key="1">
    <citation type="journal article" date="2011" name="Stand. Genomic Sci.">
        <title>Complete genome sequence of Weeksella virosa type strain (9751).</title>
        <authorList>
            <person name="Lang E."/>
            <person name="Teshima H."/>
            <person name="Lucas S."/>
            <person name="Lapidus A."/>
            <person name="Hammon N."/>
            <person name="Deshpande S."/>
            <person name="Nolan M."/>
            <person name="Cheng J.F."/>
            <person name="Pitluck S."/>
            <person name="Liolios K."/>
            <person name="Pagani I."/>
            <person name="Mikhailova N."/>
            <person name="Ivanova N."/>
            <person name="Mavromatis K."/>
            <person name="Pati A."/>
            <person name="Tapia R."/>
            <person name="Han C."/>
            <person name="Goodwin L."/>
            <person name="Chen A."/>
            <person name="Palaniappan K."/>
            <person name="Land M."/>
            <person name="Hauser L."/>
            <person name="Chang Y.J."/>
            <person name="Jeffries C.D."/>
            <person name="Brambilla E.M."/>
            <person name="Kopitz M."/>
            <person name="Rohde M."/>
            <person name="Goker M."/>
            <person name="Tindall B.J."/>
            <person name="Detter J.C."/>
            <person name="Woyke T."/>
            <person name="Bristow J."/>
            <person name="Eisen J.A."/>
            <person name="Markowitz V."/>
            <person name="Hugenholtz P."/>
            <person name="Klenk H.P."/>
            <person name="Kyrpides N.C."/>
        </authorList>
    </citation>
    <scope>NUCLEOTIDE SEQUENCE [LARGE SCALE GENOMIC DNA]</scope>
    <source>
        <strain evidence="3">ATCC 43766 / DSM 16922 / JCM 21250 / NBRC 16016 / NCTC 11634 / CL345/78</strain>
    </source>
</reference>
<dbReference type="STRING" id="865938.Weevi_1520"/>
<name>F0NZ03_WEEVC</name>
<evidence type="ECO:0000313" key="2">
    <source>
        <dbReference type="EMBL" id="ADX68220.1"/>
    </source>
</evidence>
<dbReference type="Proteomes" id="UP000008641">
    <property type="component" value="Chromosome"/>
</dbReference>
<dbReference type="HOGENOM" id="CLU_130847_0_0_10"/>
<keyword evidence="1" id="KW-1133">Transmembrane helix</keyword>
<dbReference type="OrthoDB" id="1451346at2"/>